<comment type="caution">
    <text evidence="8">The sequence shown here is derived from an EMBL/GenBank/DDBJ whole genome shotgun (WGS) entry which is preliminary data.</text>
</comment>
<dbReference type="SMART" id="SM00320">
    <property type="entry name" value="WD40"/>
    <property type="match status" value="5"/>
</dbReference>
<evidence type="ECO:0000256" key="6">
    <source>
        <dbReference type="ARBA" id="ARBA00040390"/>
    </source>
</evidence>
<comment type="similarity">
    <text evidence="5">Belongs to the WD repeat STRAP family.</text>
</comment>
<dbReference type="PANTHER" id="PTHR19877:SF13">
    <property type="entry name" value="SERINE-THREONINE KINASE RECEPTOR-ASSOCIATED PROTEIN"/>
    <property type="match status" value="1"/>
</dbReference>
<organism evidence="8 9">
    <name type="scientific">Meripilus lineatus</name>
    <dbReference type="NCBI Taxonomy" id="2056292"/>
    <lineage>
        <taxon>Eukaryota</taxon>
        <taxon>Fungi</taxon>
        <taxon>Dikarya</taxon>
        <taxon>Basidiomycota</taxon>
        <taxon>Agaricomycotina</taxon>
        <taxon>Agaricomycetes</taxon>
        <taxon>Polyporales</taxon>
        <taxon>Meripilaceae</taxon>
        <taxon>Meripilus</taxon>
    </lineage>
</organism>
<dbReference type="PROSITE" id="PS50294">
    <property type="entry name" value="WD_REPEATS_REGION"/>
    <property type="match status" value="1"/>
</dbReference>
<gene>
    <name evidence="8" type="ORF">NLI96_g8881</name>
</gene>
<dbReference type="PANTHER" id="PTHR19877">
    <property type="entry name" value="EUKARYOTIC TRANSLATION INITIATION FACTOR 3 SUBUNIT I"/>
    <property type="match status" value="1"/>
</dbReference>
<keyword evidence="9" id="KW-1185">Reference proteome</keyword>
<dbReference type="InterPro" id="IPR015943">
    <property type="entry name" value="WD40/YVTN_repeat-like_dom_sf"/>
</dbReference>
<dbReference type="Gene3D" id="2.130.10.10">
    <property type="entry name" value="YVTN repeat-like/Quinoprotein amine dehydrogenase"/>
    <property type="match status" value="2"/>
</dbReference>
<dbReference type="GO" id="GO:0003723">
    <property type="term" value="F:RNA binding"/>
    <property type="evidence" value="ECO:0007669"/>
    <property type="project" value="TreeGrafter"/>
</dbReference>
<evidence type="ECO:0000313" key="8">
    <source>
        <dbReference type="EMBL" id="KAJ3479688.1"/>
    </source>
</evidence>
<dbReference type="InterPro" id="IPR001680">
    <property type="entry name" value="WD40_rpt"/>
</dbReference>
<dbReference type="InterPro" id="IPR036322">
    <property type="entry name" value="WD40_repeat_dom_sf"/>
</dbReference>
<feature type="repeat" description="WD" evidence="7">
    <location>
        <begin position="126"/>
        <end position="166"/>
    </location>
</feature>
<evidence type="ECO:0000256" key="1">
    <source>
        <dbReference type="ARBA" id="ARBA00022574"/>
    </source>
</evidence>
<evidence type="ECO:0000256" key="3">
    <source>
        <dbReference type="ARBA" id="ARBA00022737"/>
    </source>
</evidence>
<keyword evidence="1 7" id="KW-0853">WD repeat</keyword>
<name>A0AAD5YAS5_9APHY</name>
<evidence type="ECO:0000256" key="2">
    <source>
        <dbReference type="ARBA" id="ARBA00022664"/>
    </source>
</evidence>
<evidence type="ECO:0000256" key="5">
    <source>
        <dbReference type="ARBA" id="ARBA00038394"/>
    </source>
</evidence>
<sequence>MAAQGIKATPLVAPGHTRPVTHLSFSSLQDDGTYVLISSCKDGNPMLRDWTGDWIGTFMGHKGAVWSSKVSPDTARAASGSADFTAVALSPSAGHLLTGGQEKIVRMFDLHRPDAEAVSLLEGSATTSHDGTVKSVVWVGEHTGVTAGEDGLVKWWDLRSRSLTTNINFPNPISSMEFSVQTNRLVVTSGKTVSFIPALPNGSSTHSLTLNYAPSSASILPTLQDRFVTGSTTDEWVRIHDVTGEEREVLKGHHGPVHCVEFSPDGEMFASGSEDGTIRLWQTTPGKSYGLWQGTKTNGS</sequence>
<protein>
    <recommendedName>
        <fullName evidence="6">Serine-threonine kinase receptor-associated protein</fullName>
    </recommendedName>
</protein>
<dbReference type="EMBL" id="JANAWD010000423">
    <property type="protein sequence ID" value="KAJ3479688.1"/>
    <property type="molecule type" value="Genomic_DNA"/>
</dbReference>
<evidence type="ECO:0000256" key="7">
    <source>
        <dbReference type="PROSITE-ProRule" id="PRU00221"/>
    </source>
</evidence>
<proteinExistence type="inferred from homology"/>
<accession>A0AAD5YAS5</accession>
<keyword evidence="3" id="KW-0677">Repeat</keyword>
<reference evidence="8" key="1">
    <citation type="submission" date="2022-07" db="EMBL/GenBank/DDBJ databases">
        <title>Genome Sequence of Physisporinus lineatus.</title>
        <authorList>
            <person name="Buettner E."/>
        </authorList>
    </citation>
    <scope>NUCLEOTIDE SEQUENCE</scope>
    <source>
        <strain evidence="8">VT162</strain>
    </source>
</reference>
<dbReference type="PROSITE" id="PS50082">
    <property type="entry name" value="WD_REPEATS_2"/>
    <property type="match status" value="2"/>
</dbReference>
<dbReference type="AlphaFoldDB" id="A0AAD5YAS5"/>
<evidence type="ECO:0000256" key="4">
    <source>
        <dbReference type="ARBA" id="ARBA00023187"/>
    </source>
</evidence>
<dbReference type="Proteomes" id="UP001212997">
    <property type="component" value="Unassembled WGS sequence"/>
</dbReference>
<keyword evidence="2" id="KW-0507">mRNA processing</keyword>
<dbReference type="GO" id="GO:0032797">
    <property type="term" value="C:SMN complex"/>
    <property type="evidence" value="ECO:0007669"/>
    <property type="project" value="TreeGrafter"/>
</dbReference>
<dbReference type="SUPFAM" id="SSF50978">
    <property type="entry name" value="WD40 repeat-like"/>
    <property type="match status" value="1"/>
</dbReference>
<keyword evidence="4" id="KW-0508">mRNA splicing</keyword>
<evidence type="ECO:0000313" key="9">
    <source>
        <dbReference type="Proteomes" id="UP001212997"/>
    </source>
</evidence>
<dbReference type="Pfam" id="PF00400">
    <property type="entry name" value="WD40"/>
    <property type="match status" value="2"/>
</dbReference>
<dbReference type="GO" id="GO:0000387">
    <property type="term" value="P:spliceosomal snRNP assembly"/>
    <property type="evidence" value="ECO:0007669"/>
    <property type="project" value="TreeGrafter"/>
</dbReference>
<feature type="repeat" description="WD" evidence="7">
    <location>
        <begin position="250"/>
        <end position="291"/>
    </location>
</feature>